<reference evidence="1" key="1">
    <citation type="thesis" date="2020" institute="ProQuest LLC" country="789 East Eisenhower Parkway, Ann Arbor, MI, USA">
        <title>Comparative Genomics and Chromosome Evolution.</title>
        <authorList>
            <person name="Mudd A.B."/>
        </authorList>
    </citation>
    <scope>NUCLEOTIDE SEQUENCE</scope>
    <source>
        <strain evidence="1">237g6f4</strain>
        <tissue evidence="1">Blood</tissue>
    </source>
</reference>
<sequence>MCFPSPVDSQEDDLSVKSPQMSVVPEMPPYILQFQDESWFSMVLPAAEAGQPMATQLLDALQTLHQQRLLKDPQQVLRTLQEVISREVHLRVRRLMGSNINFHKYSLYNKGLF</sequence>
<protein>
    <submittedName>
        <fullName evidence="1">Uncharacterized protein</fullName>
    </submittedName>
</protein>
<dbReference type="AlphaFoldDB" id="A0AAV6YU24"/>
<dbReference type="EMBL" id="WNYA01031891">
    <property type="protein sequence ID" value="KAG8537283.1"/>
    <property type="molecule type" value="Genomic_DNA"/>
</dbReference>
<accession>A0AAV6YU24</accession>
<keyword evidence="2" id="KW-1185">Reference proteome</keyword>
<evidence type="ECO:0000313" key="1">
    <source>
        <dbReference type="EMBL" id="KAG8537283.1"/>
    </source>
</evidence>
<name>A0AAV6YU24_ENGPU</name>
<proteinExistence type="predicted"/>
<evidence type="ECO:0000313" key="2">
    <source>
        <dbReference type="Proteomes" id="UP000824782"/>
    </source>
</evidence>
<comment type="caution">
    <text evidence="1">The sequence shown here is derived from an EMBL/GenBank/DDBJ whole genome shotgun (WGS) entry which is preliminary data.</text>
</comment>
<dbReference type="Proteomes" id="UP000824782">
    <property type="component" value="Unassembled WGS sequence"/>
</dbReference>
<gene>
    <name evidence="1" type="ORF">GDO81_024790</name>
</gene>
<organism evidence="1 2">
    <name type="scientific">Engystomops pustulosus</name>
    <name type="common">Tungara frog</name>
    <name type="synonym">Physalaemus pustulosus</name>
    <dbReference type="NCBI Taxonomy" id="76066"/>
    <lineage>
        <taxon>Eukaryota</taxon>
        <taxon>Metazoa</taxon>
        <taxon>Chordata</taxon>
        <taxon>Craniata</taxon>
        <taxon>Vertebrata</taxon>
        <taxon>Euteleostomi</taxon>
        <taxon>Amphibia</taxon>
        <taxon>Batrachia</taxon>
        <taxon>Anura</taxon>
        <taxon>Neobatrachia</taxon>
        <taxon>Hyloidea</taxon>
        <taxon>Leptodactylidae</taxon>
        <taxon>Leiuperinae</taxon>
        <taxon>Engystomops</taxon>
    </lineage>
</organism>